<evidence type="ECO:0000256" key="1">
    <source>
        <dbReference type="ARBA" id="ARBA00022679"/>
    </source>
</evidence>
<dbReference type="EMBL" id="UINC01149211">
    <property type="protein sequence ID" value="SVD41538.1"/>
    <property type="molecule type" value="Genomic_DNA"/>
</dbReference>
<dbReference type="Pfam" id="PF02709">
    <property type="entry name" value="Glyco_transf_7C"/>
    <property type="match status" value="1"/>
</dbReference>
<keyword evidence="1" id="KW-0808">Transferase</keyword>
<organism evidence="3">
    <name type="scientific">marine metagenome</name>
    <dbReference type="NCBI Taxonomy" id="408172"/>
    <lineage>
        <taxon>unclassified sequences</taxon>
        <taxon>metagenomes</taxon>
        <taxon>ecological metagenomes</taxon>
    </lineage>
</organism>
<dbReference type="Gene3D" id="3.90.550.10">
    <property type="entry name" value="Spore Coat Polysaccharide Biosynthesis Protein SpsA, Chain A"/>
    <property type="match status" value="1"/>
</dbReference>
<name>A0A382V6K8_9ZZZZ</name>
<evidence type="ECO:0000259" key="2">
    <source>
        <dbReference type="Pfam" id="PF02709"/>
    </source>
</evidence>
<accession>A0A382V6K8</accession>
<dbReference type="SUPFAM" id="SSF53448">
    <property type="entry name" value="Nucleotide-diphospho-sugar transferases"/>
    <property type="match status" value="1"/>
</dbReference>
<sequence>KNYLKGVRSCNMAFFKDDCMKVNGFNEDFIGWGREDSEFGVRLINIGIKRRDLKFNAIGYHIHHEGISREMLEKNHQIYLNTLNNKLIWSNNGIDKYIKTGK</sequence>
<dbReference type="GO" id="GO:0016740">
    <property type="term" value="F:transferase activity"/>
    <property type="evidence" value="ECO:0007669"/>
    <property type="project" value="UniProtKB-KW"/>
</dbReference>
<proteinExistence type="predicted"/>
<feature type="non-terminal residue" evidence="3">
    <location>
        <position position="1"/>
    </location>
</feature>
<dbReference type="AlphaFoldDB" id="A0A382V6K8"/>
<evidence type="ECO:0000313" key="3">
    <source>
        <dbReference type="EMBL" id="SVD41538.1"/>
    </source>
</evidence>
<dbReference type="InterPro" id="IPR029044">
    <property type="entry name" value="Nucleotide-diphossugar_trans"/>
</dbReference>
<feature type="domain" description="Galactosyltransferase C-terminal" evidence="2">
    <location>
        <begin position="5"/>
        <end position="64"/>
    </location>
</feature>
<gene>
    <name evidence="3" type="ORF">METZ01_LOCUS394392</name>
</gene>
<dbReference type="InterPro" id="IPR027791">
    <property type="entry name" value="Galactosyl_T_C"/>
</dbReference>
<reference evidence="3" key="1">
    <citation type="submission" date="2018-05" db="EMBL/GenBank/DDBJ databases">
        <authorList>
            <person name="Lanie J.A."/>
            <person name="Ng W.-L."/>
            <person name="Kazmierczak K.M."/>
            <person name="Andrzejewski T.M."/>
            <person name="Davidsen T.M."/>
            <person name="Wayne K.J."/>
            <person name="Tettelin H."/>
            <person name="Glass J.I."/>
            <person name="Rusch D."/>
            <person name="Podicherti R."/>
            <person name="Tsui H.-C.T."/>
            <person name="Winkler M.E."/>
        </authorList>
    </citation>
    <scope>NUCLEOTIDE SEQUENCE</scope>
</reference>
<protein>
    <recommendedName>
        <fullName evidence="2">Galactosyltransferase C-terminal domain-containing protein</fullName>
    </recommendedName>
</protein>